<accession>A0ABU8QEE4</accession>
<dbReference type="EC" id="2.4.-.-" evidence="5"/>
<dbReference type="PANTHER" id="PTHR43179">
    <property type="entry name" value="RHAMNOSYLTRANSFERASE WBBL"/>
    <property type="match status" value="1"/>
</dbReference>
<evidence type="ECO:0000256" key="2">
    <source>
        <dbReference type="ARBA" id="ARBA00022676"/>
    </source>
</evidence>
<evidence type="ECO:0000313" key="6">
    <source>
        <dbReference type="Proteomes" id="UP001368270"/>
    </source>
</evidence>
<keyword evidence="2 5" id="KW-0328">Glycosyltransferase</keyword>
<organism evidence="5 6">
    <name type="scientific">Cognatishimia coralii</name>
    <dbReference type="NCBI Taxonomy" id="3083254"/>
    <lineage>
        <taxon>Bacteria</taxon>
        <taxon>Pseudomonadati</taxon>
        <taxon>Pseudomonadota</taxon>
        <taxon>Alphaproteobacteria</taxon>
        <taxon>Rhodobacterales</taxon>
        <taxon>Paracoccaceae</taxon>
        <taxon>Cognatishimia</taxon>
    </lineage>
</organism>
<dbReference type="InterPro" id="IPR029044">
    <property type="entry name" value="Nucleotide-diphossugar_trans"/>
</dbReference>
<keyword evidence="3 5" id="KW-0808">Transferase</keyword>
<comment type="similarity">
    <text evidence="1">Belongs to the glycosyltransferase 2 family.</text>
</comment>
<dbReference type="RefSeq" id="WP_339402774.1">
    <property type="nucleotide sequence ID" value="NZ_JBBGAZ010000002.1"/>
</dbReference>
<comment type="caution">
    <text evidence="5">The sequence shown here is derived from an EMBL/GenBank/DDBJ whole genome shotgun (WGS) entry which is preliminary data.</text>
</comment>
<dbReference type="PANTHER" id="PTHR43179:SF12">
    <property type="entry name" value="GALACTOFURANOSYLTRANSFERASE GLFT2"/>
    <property type="match status" value="1"/>
</dbReference>
<dbReference type="EMBL" id="JBBGAZ010000002">
    <property type="protein sequence ID" value="MEJ5217794.1"/>
    <property type="molecule type" value="Genomic_DNA"/>
</dbReference>
<evidence type="ECO:0000256" key="3">
    <source>
        <dbReference type="ARBA" id="ARBA00022679"/>
    </source>
</evidence>
<feature type="domain" description="Glycosyltransferase 2-like" evidence="4">
    <location>
        <begin position="4"/>
        <end position="142"/>
    </location>
</feature>
<dbReference type="Pfam" id="PF00535">
    <property type="entry name" value="Glycos_transf_2"/>
    <property type="match status" value="1"/>
</dbReference>
<gene>
    <name evidence="5" type="ORF">WG622_06050</name>
</gene>
<dbReference type="Gene3D" id="3.90.550.10">
    <property type="entry name" value="Spore Coat Polysaccharide Biosynthesis Protein SpsA, Chain A"/>
    <property type="match status" value="1"/>
</dbReference>
<dbReference type="Proteomes" id="UP001368270">
    <property type="component" value="Unassembled WGS sequence"/>
</dbReference>
<dbReference type="SUPFAM" id="SSF53448">
    <property type="entry name" value="Nucleotide-diphospho-sugar transferases"/>
    <property type="match status" value="1"/>
</dbReference>
<dbReference type="InterPro" id="IPR001173">
    <property type="entry name" value="Glyco_trans_2-like"/>
</dbReference>
<evidence type="ECO:0000313" key="5">
    <source>
        <dbReference type="EMBL" id="MEJ5217794.1"/>
    </source>
</evidence>
<dbReference type="GO" id="GO:0016757">
    <property type="term" value="F:glycosyltransferase activity"/>
    <property type="evidence" value="ECO:0007669"/>
    <property type="project" value="UniProtKB-KW"/>
</dbReference>
<evidence type="ECO:0000256" key="1">
    <source>
        <dbReference type="ARBA" id="ARBA00006739"/>
    </source>
</evidence>
<name>A0ABU8QEE4_9RHOB</name>
<protein>
    <submittedName>
        <fullName evidence="5">Glycosyltransferase</fullName>
        <ecNumber evidence="5">2.4.-.-</ecNumber>
    </submittedName>
</protein>
<proteinExistence type="inferred from homology"/>
<sequence length="340" mass="38776">MVAVVVTFNRCAQLQHSVRCLLAAPEHQLSGIVVVDNASSDGTEAWLSSLEDSRLSVLRLPQNVGGAGGFAEGLSKAVERFNADWVLLMDDDAYPTKNALQAFHTSARPRNRAFCAAVYDPSGRVSVINRPFWNPFRSLWRFVTTLLRGKSAYYVSDRQFESSNSLPVDFATFVGFFVSAEALQRVAPPDRRFFIYCDDLDFCERLTRSSIEIHFDPSIRFDHECKTFNASRRVYDPLWKSYYAHRNGLYFARCVAGRLKTPITLGLAMLWALRSVFYRRPHRYLELLWWALKDACANDFSRSHADILRRAARGTGWQSIVKARPLVEQTRQLSATKNEL</sequence>
<reference evidence="5 6" key="1">
    <citation type="submission" date="2024-03" db="EMBL/GenBank/DDBJ databases">
        <title>Cognatishimia coralii sp. nov., a marine bacterium isolated from coral surrounding seawater.</title>
        <authorList>
            <person name="Liu X."/>
            <person name="Liu S."/>
            <person name="Sun H."/>
            <person name="Zhang Y."/>
        </authorList>
    </citation>
    <scope>NUCLEOTIDE SEQUENCE [LARGE SCALE GENOMIC DNA]</scope>
    <source>
        <strain evidence="5 6">D5M38</strain>
    </source>
</reference>
<evidence type="ECO:0000259" key="4">
    <source>
        <dbReference type="Pfam" id="PF00535"/>
    </source>
</evidence>
<keyword evidence="6" id="KW-1185">Reference proteome</keyword>